<evidence type="ECO:0000256" key="9">
    <source>
        <dbReference type="ARBA" id="ARBA00023242"/>
    </source>
</evidence>
<dbReference type="Proteomes" id="UP000195602">
    <property type="component" value="Unassembled WGS sequence"/>
</dbReference>
<keyword evidence="4" id="KW-0808">Transferase</keyword>
<dbReference type="CDD" id="cd16651">
    <property type="entry name" value="SPL-RING_NSE2"/>
    <property type="match status" value="1"/>
</dbReference>
<sequence>METPNFDTDLPRYFPVHSSLRVNTEFSSVSLLNQIDDQLLMLKRTTDQYLDYVGSNPQLVSKPECTRFLNTQLTSFVQLFGAKFRLQTLQSALKTAHREFVDSRRHEQDLSLANYHVYQDVDKANFADRIVDELHETLEGPNKLSFDEILRADSMYQYLKNAQFVLENPEDPIPEDQENEELAVAGGKISLKDPLSLNYFVEPMISRKCGHVFEREHIMKSLEAHSQINCPVTGCQARVSRADLREDKLMALRVKVHRARDRPRREKSPVVRI</sequence>
<dbReference type="GO" id="GO:0016874">
    <property type="term" value="F:ligase activity"/>
    <property type="evidence" value="ECO:0007669"/>
    <property type="project" value="UniProtKB-KW"/>
</dbReference>
<organism evidence="11 12">
    <name type="scientific">Clavispora lusitaniae</name>
    <name type="common">Candida lusitaniae</name>
    <dbReference type="NCBI Taxonomy" id="36911"/>
    <lineage>
        <taxon>Eukaryota</taxon>
        <taxon>Fungi</taxon>
        <taxon>Dikarya</taxon>
        <taxon>Ascomycota</taxon>
        <taxon>Saccharomycotina</taxon>
        <taxon>Pichiomycetes</taxon>
        <taxon>Metschnikowiaceae</taxon>
        <taxon>Clavispora</taxon>
    </lineage>
</organism>
<dbReference type="GO" id="GO:0030915">
    <property type="term" value="C:Smc5-Smc6 complex"/>
    <property type="evidence" value="ECO:0007669"/>
    <property type="project" value="InterPro"/>
</dbReference>
<dbReference type="GO" id="GO:0016925">
    <property type="term" value="P:protein sumoylation"/>
    <property type="evidence" value="ECO:0007669"/>
    <property type="project" value="TreeGrafter"/>
</dbReference>
<gene>
    <name evidence="11" type="ORF">A9F13_04g02079</name>
</gene>
<feature type="domain" description="SP-RING-type" evidence="10">
    <location>
        <begin position="180"/>
        <end position="236"/>
    </location>
</feature>
<reference evidence="11 12" key="1">
    <citation type="submission" date="2017-04" db="EMBL/GenBank/DDBJ databases">
        <title>Draft genome of the yeast Clavispora lusitaniae type strain CBS 6936.</title>
        <authorList>
            <person name="Durrens P."/>
            <person name="Klopp C."/>
            <person name="Biteau N."/>
            <person name="Fitton-Ouhabi V."/>
            <person name="Dementhon K."/>
            <person name="Accoceberry I."/>
            <person name="Sherman D.J."/>
            <person name="Noel T."/>
        </authorList>
    </citation>
    <scope>NUCLEOTIDE SEQUENCE [LARGE SCALE GENOMIC DNA]</scope>
    <source>
        <strain evidence="11 12">CBS 6936</strain>
    </source>
</reference>
<dbReference type="GO" id="GO:0000724">
    <property type="term" value="P:double-strand break repair via homologous recombination"/>
    <property type="evidence" value="ECO:0007669"/>
    <property type="project" value="InterPro"/>
</dbReference>
<dbReference type="InterPro" id="IPR004181">
    <property type="entry name" value="Znf_MIZ"/>
</dbReference>
<evidence type="ECO:0000256" key="6">
    <source>
        <dbReference type="ARBA" id="ARBA00022771"/>
    </source>
</evidence>
<proteinExistence type="inferred from homology"/>
<dbReference type="EMBL" id="LYUB02000004">
    <property type="protein sequence ID" value="OVF09715.1"/>
    <property type="molecule type" value="Genomic_DNA"/>
</dbReference>
<accession>A0AA91Q1T9</accession>
<comment type="similarity">
    <text evidence="3">Belongs to the NSE2 family.</text>
</comment>
<evidence type="ECO:0000256" key="7">
    <source>
        <dbReference type="ARBA" id="ARBA00022786"/>
    </source>
</evidence>
<evidence type="ECO:0000256" key="4">
    <source>
        <dbReference type="ARBA" id="ARBA00022679"/>
    </source>
</evidence>
<name>A0AA91Q1T9_CLALS</name>
<evidence type="ECO:0000256" key="5">
    <source>
        <dbReference type="ARBA" id="ARBA00022723"/>
    </source>
</evidence>
<evidence type="ECO:0000256" key="1">
    <source>
        <dbReference type="ARBA" id="ARBA00004123"/>
    </source>
</evidence>
<dbReference type="AlphaFoldDB" id="A0AA91Q1T9"/>
<keyword evidence="7" id="KW-0833">Ubl conjugation pathway</keyword>
<dbReference type="GO" id="GO:0005634">
    <property type="term" value="C:nucleus"/>
    <property type="evidence" value="ECO:0007669"/>
    <property type="project" value="UniProtKB-SubCell"/>
</dbReference>
<evidence type="ECO:0000256" key="2">
    <source>
        <dbReference type="ARBA" id="ARBA00004718"/>
    </source>
</evidence>
<dbReference type="GO" id="GO:0061665">
    <property type="term" value="F:SUMO ligase activity"/>
    <property type="evidence" value="ECO:0007669"/>
    <property type="project" value="TreeGrafter"/>
</dbReference>
<keyword evidence="6" id="KW-0863">Zinc-finger</keyword>
<evidence type="ECO:0000313" key="11">
    <source>
        <dbReference type="EMBL" id="OVF09715.1"/>
    </source>
</evidence>
<dbReference type="Gene3D" id="1.20.120.1010">
    <property type="match status" value="1"/>
</dbReference>
<comment type="caution">
    <text evidence="11">The sequence shown here is derived from an EMBL/GenBank/DDBJ whole genome shotgun (WGS) entry which is preliminary data.</text>
</comment>
<dbReference type="PANTHER" id="PTHR21330:SF1">
    <property type="entry name" value="E3 SUMO-PROTEIN LIGASE NSE2"/>
    <property type="match status" value="1"/>
</dbReference>
<dbReference type="InterPro" id="IPR013083">
    <property type="entry name" value="Znf_RING/FYVE/PHD"/>
</dbReference>
<dbReference type="InterPro" id="IPR026846">
    <property type="entry name" value="Nse2(Mms21)"/>
</dbReference>
<evidence type="ECO:0000259" key="10">
    <source>
        <dbReference type="Pfam" id="PF11789"/>
    </source>
</evidence>
<evidence type="ECO:0000256" key="8">
    <source>
        <dbReference type="ARBA" id="ARBA00022833"/>
    </source>
</evidence>
<keyword evidence="9" id="KW-0539">Nucleus</keyword>
<dbReference type="PANTHER" id="PTHR21330">
    <property type="entry name" value="E3 SUMO-PROTEIN LIGASE NSE2"/>
    <property type="match status" value="1"/>
</dbReference>
<protein>
    <submittedName>
        <fullName evidence="11">SUMO ligase</fullName>
    </submittedName>
</protein>
<dbReference type="SUPFAM" id="SSF57850">
    <property type="entry name" value="RING/U-box"/>
    <property type="match status" value="1"/>
</dbReference>
<evidence type="ECO:0000256" key="3">
    <source>
        <dbReference type="ARBA" id="ARBA00008212"/>
    </source>
</evidence>
<dbReference type="KEGG" id="clus:A9F13_04g02079"/>
<keyword evidence="5" id="KW-0479">Metal-binding</keyword>
<keyword evidence="11" id="KW-0436">Ligase</keyword>
<evidence type="ECO:0000313" key="12">
    <source>
        <dbReference type="Proteomes" id="UP000195602"/>
    </source>
</evidence>
<dbReference type="Pfam" id="PF11789">
    <property type="entry name" value="zf-Nse"/>
    <property type="match status" value="1"/>
</dbReference>
<comment type="pathway">
    <text evidence="2">Protein modification; protein sumoylation.</text>
</comment>
<comment type="subcellular location">
    <subcellularLocation>
        <location evidence="1">Nucleus</location>
    </subcellularLocation>
</comment>
<keyword evidence="8" id="KW-0862">Zinc</keyword>
<dbReference type="GO" id="GO:0008270">
    <property type="term" value="F:zinc ion binding"/>
    <property type="evidence" value="ECO:0007669"/>
    <property type="project" value="UniProtKB-KW"/>
</dbReference>
<dbReference type="Gene3D" id="3.30.40.10">
    <property type="entry name" value="Zinc/RING finger domain, C3HC4 (zinc finger)"/>
    <property type="match status" value="1"/>
</dbReference>